<evidence type="ECO:0000256" key="2">
    <source>
        <dbReference type="ARBA" id="ARBA00022737"/>
    </source>
</evidence>
<protein>
    <recommendedName>
        <fullName evidence="9">Calmodulin</fullName>
    </recommendedName>
</protein>
<gene>
    <name evidence="8" type="ORF">HAND00432_LOCUS4941</name>
</gene>
<dbReference type="Pfam" id="PF00400">
    <property type="entry name" value="WD40"/>
    <property type="match status" value="4"/>
</dbReference>
<feature type="repeat" description="WD" evidence="4">
    <location>
        <begin position="283"/>
        <end position="311"/>
    </location>
</feature>
<keyword evidence="1 4" id="KW-0853">WD repeat</keyword>
<evidence type="ECO:0000256" key="4">
    <source>
        <dbReference type="PROSITE-ProRule" id="PRU00221"/>
    </source>
</evidence>
<dbReference type="InterPro" id="IPR036322">
    <property type="entry name" value="WD40_repeat_dom_sf"/>
</dbReference>
<feature type="repeat" description="WD" evidence="4">
    <location>
        <begin position="368"/>
        <end position="409"/>
    </location>
</feature>
<dbReference type="InterPro" id="IPR011992">
    <property type="entry name" value="EF-hand-dom_pair"/>
</dbReference>
<dbReference type="GO" id="GO:0005509">
    <property type="term" value="F:calcium ion binding"/>
    <property type="evidence" value="ECO:0007669"/>
    <property type="project" value="InterPro"/>
</dbReference>
<dbReference type="SUPFAM" id="SSF49562">
    <property type="entry name" value="C2 domain (Calcium/lipid-binding domain, CaLB)"/>
    <property type="match status" value="1"/>
</dbReference>
<dbReference type="Pfam" id="PF13499">
    <property type="entry name" value="EF-hand_7"/>
    <property type="match status" value="2"/>
</dbReference>
<dbReference type="InterPro" id="IPR002048">
    <property type="entry name" value="EF_hand_dom"/>
</dbReference>
<dbReference type="InterPro" id="IPR015943">
    <property type="entry name" value="WD40/YVTN_repeat-like_dom_sf"/>
</dbReference>
<dbReference type="PROSITE" id="PS50294">
    <property type="entry name" value="WD_REPEATS_REGION"/>
    <property type="match status" value="2"/>
</dbReference>
<feature type="compositionally biased region" description="Basic and acidic residues" evidence="5">
    <location>
        <begin position="727"/>
        <end position="736"/>
    </location>
</feature>
<dbReference type="Gene3D" id="2.60.40.150">
    <property type="entry name" value="C2 domain"/>
    <property type="match status" value="1"/>
</dbReference>
<feature type="domain" description="EF-hand" evidence="7">
    <location>
        <begin position="123"/>
        <end position="158"/>
    </location>
</feature>
<dbReference type="CDD" id="cd00030">
    <property type="entry name" value="C2"/>
    <property type="match status" value="1"/>
</dbReference>
<dbReference type="CDD" id="cd00200">
    <property type="entry name" value="WD40"/>
    <property type="match status" value="1"/>
</dbReference>
<feature type="domain" description="EF-hand" evidence="7">
    <location>
        <begin position="75"/>
        <end position="110"/>
    </location>
</feature>
<evidence type="ECO:0000256" key="3">
    <source>
        <dbReference type="ARBA" id="ARBA00022837"/>
    </source>
</evidence>
<feature type="domain" description="EF-hand" evidence="7">
    <location>
        <begin position="159"/>
        <end position="194"/>
    </location>
</feature>
<reference evidence="8" key="1">
    <citation type="submission" date="2021-01" db="EMBL/GenBank/DDBJ databases">
        <authorList>
            <person name="Corre E."/>
            <person name="Pelletier E."/>
            <person name="Niang G."/>
            <person name="Scheremetjew M."/>
            <person name="Finn R."/>
            <person name="Kale V."/>
            <person name="Holt S."/>
            <person name="Cochrane G."/>
            <person name="Meng A."/>
            <person name="Brown T."/>
            <person name="Cohen L."/>
        </authorList>
    </citation>
    <scope>NUCLEOTIDE SEQUENCE</scope>
    <source>
        <strain evidence="8">CCMP644</strain>
    </source>
</reference>
<feature type="repeat" description="WD" evidence="4">
    <location>
        <begin position="326"/>
        <end position="357"/>
    </location>
</feature>
<feature type="region of interest" description="Disordered" evidence="5">
    <location>
        <begin position="708"/>
        <end position="737"/>
    </location>
</feature>
<dbReference type="EMBL" id="HBFX01008206">
    <property type="protein sequence ID" value="CAD8950422.1"/>
    <property type="molecule type" value="Transcribed_RNA"/>
</dbReference>
<evidence type="ECO:0000259" key="6">
    <source>
        <dbReference type="PROSITE" id="PS50004"/>
    </source>
</evidence>
<feature type="domain" description="EF-hand" evidence="7">
    <location>
        <begin position="39"/>
        <end position="74"/>
    </location>
</feature>
<name>A0A7S1GUW7_HEMAN</name>
<sequence length="762" mass="84647">MEKANLFQKRRVWNEITKDEFVQVMLVLSKPSELEEKKQLEKDLFKVFKEFDADQSGNIDKEELGKAMEKLGKKKTDGELDALLLEIDDDGSGEIGFVEFASLFGVQASEIDYSAVEKAETLQKLREAYGAFKAFDADNSNSVDATELGSVMKTMGHHLTKKELDAMLSSVDEDGSGEIDFREFCQLLNLDWLDEFTDEIETNDDDEYEGTLGGFHKYHSVHDSFFVSAGGVNPPCAHLCTEAAGVSSLVFSPVGRLVACCGLDEAVRVYDVSGDRIKRIATIRAHRHYVLAIAWSPSSEQLVSVGADKNVVQSEIKGGGRVIHEVKGHTAYVRCVDWSMDGDWIATGSSDKSIKLWGAATMGTGKQLLSHSSWIRTVKFSPDSCRLVSGGGDQVIIVWSVPDGQILQRIAGHESTVSSAVFLQWPNFTRVPPLISADYAGKVLMWLPDKGMQGIMHATLISCDHLPWSSDEYERYLILSVGRNRASVRTSPKTGTTTNLDFEREDISISCAVWDDHETIRVQLFERPQSSHRVKLLGETKCKHREVIKMEAPEQDSAVFSLVTGEGEALSNEDWRHTSVRLKFRFEPTEHHANLTVHVEDAKNLKRLDGKGAMNTYCRVVTQKGQEFATKVVMNNAMPRWHTTSTFGIGPSTAEVSVSVLLLEANGEMSVCTHRTRRYTPFMSLMELPPTKKPSAGCLTLAVKGSTWSNRDTESKPPASKTSLCAEEPRRKEMRSSKKIPLGEPICSLLPLCVLRSIHPLS</sequence>
<dbReference type="FunFam" id="1.10.238.10:FF:000001">
    <property type="entry name" value="Calmodulin 1"/>
    <property type="match status" value="1"/>
</dbReference>
<organism evidence="8">
    <name type="scientific">Hemiselmis andersenii</name>
    <name type="common">Cryptophyte alga</name>
    <dbReference type="NCBI Taxonomy" id="464988"/>
    <lineage>
        <taxon>Eukaryota</taxon>
        <taxon>Cryptophyceae</taxon>
        <taxon>Cryptomonadales</taxon>
        <taxon>Hemiselmidaceae</taxon>
        <taxon>Hemiselmis</taxon>
    </lineage>
</organism>
<accession>A0A7S1GUW7</accession>
<evidence type="ECO:0000256" key="5">
    <source>
        <dbReference type="SAM" id="MobiDB-lite"/>
    </source>
</evidence>
<evidence type="ECO:0008006" key="9">
    <source>
        <dbReference type="Google" id="ProtNLM"/>
    </source>
</evidence>
<dbReference type="SMART" id="SM00320">
    <property type="entry name" value="WD40"/>
    <property type="match status" value="5"/>
</dbReference>
<dbReference type="InterPro" id="IPR035892">
    <property type="entry name" value="C2_domain_sf"/>
</dbReference>
<proteinExistence type="predicted"/>
<dbReference type="PROSITE" id="PS00018">
    <property type="entry name" value="EF_HAND_1"/>
    <property type="match status" value="4"/>
</dbReference>
<evidence type="ECO:0000313" key="8">
    <source>
        <dbReference type="EMBL" id="CAD8950422.1"/>
    </source>
</evidence>
<keyword evidence="3" id="KW-0106">Calcium</keyword>
<evidence type="ECO:0000259" key="7">
    <source>
        <dbReference type="PROSITE" id="PS50222"/>
    </source>
</evidence>
<dbReference type="SUPFAM" id="SSF47473">
    <property type="entry name" value="EF-hand"/>
    <property type="match status" value="1"/>
</dbReference>
<dbReference type="PANTHER" id="PTHR19848:SF8">
    <property type="entry name" value="F-BOX AND WD REPEAT DOMAIN CONTAINING 7"/>
    <property type="match status" value="1"/>
</dbReference>
<dbReference type="PROSITE" id="PS50222">
    <property type="entry name" value="EF_HAND_2"/>
    <property type="match status" value="4"/>
</dbReference>
<dbReference type="InterPro" id="IPR001680">
    <property type="entry name" value="WD40_rpt"/>
</dbReference>
<dbReference type="InterPro" id="IPR018247">
    <property type="entry name" value="EF_Hand_1_Ca_BS"/>
</dbReference>
<dbReference type="InterPro" id="IPR000008">
    <property type="entry name" value="C2_dom"/>
</dbReference>
<dbReference type="Gene3D" id="2.130.10.10">
    <property type="entry name" value="YVTN repeat-like/Quinoprotein amine dehydrogenase"/>
    <property type="match status" value="2"/>
</dbReference>
<evidence type="ECO:0000256" key="1">
    <source>
        <dbReference type="ARBA" id="ARBA00022574"/>
    </source>
</evidence>
<feature type="domain" description="C2" evidence="6">
    <location>
        <begin position="576"/>
        <end position="699"/>
    </location>
</feature>
<dbReference type="SUPFAM" id="SSF50978">
    <property type="entry name" value="WD40 repeat-like"/>
    <property type="match status" value="1"/>
</dbReference>
<dbReference type="CDD" id="cd00051">
    <property type="entry name" value="EFh"/>
    <property type="match status" value="1"/>
</dbReference>
<dbReference type="PROSITE" id="PS50004">
    <property type="entry name" value="C2"/>
    <property type="match status" value="1"/>
</dbReference>
<dbReference type="Pfam" id="PF00168">
    <property type="entry name" value="C2"/>
    <property type="match status" value="1"/>
</dbReference>
<dbReference type="PROSITE" id="PS50082">
    <property type="entry name" value="WD_REPEATS_2"/>
    <property type="match status" value="3"/>
</dbReference>
<keyword evidence="2" id="KW-0677">Repeat</keyword>
<dbReference type="PANTHER" id="PTHR19848">
    <property type="entry name" value="WD40 REPEAT PROTEIN"/>
    <property type="match status" value="1"/>
</dbReference>
<dbReference type="Gene3D" id="1.10.238.10">
    <property type="entry name" value="EF-hand"/>
    <property type="match status" value="2"/>
</dbReference>
<dbReference type="SMART" id="SM00054">
    <property type="entry name" value="EFh"/>
    <property type="match status" value="4"/>
</dbReference>
<dbReference type="AlphaFoldDB" id="A0A7S1GUW7"/>